<evidence type="ECO:0000313" key="2">
    <source>
        <dbReference type="Proteomes" id="UP000305067"/>
    </source>
</evidence>
<reference evidence="1 2" key="1">
    <citation type="journal article" date="2019" name="Nat. Ecol. Evol.">
        <title>Megaphylogeny resolves global patterns of mushroom evolution.</title>
        <authorList>
            <person name="Varga T."/>
            <person name="Krizsan K."/>
            <person name="Foldi C."/>
            <person name="Dima B."/>
            <person name="Sanchez-Garcia M."/>
            <person name="Sanchez-Ramirez S."/>
            <person name="Szollosi G.J."/>
            <person name="Szarkandi J.G."/>
            <person name="Papp V."/>
            <person name="Albert L."/>
            <person name="Andreopoulos W."/>
            <person name="Angelini C."/>
            <person name="Antonin V."/>
            <person name="Barry K.W."/>
            <person name="Bougher N.L."/>
            <person name="Buchanan P."/>
            <person name="Buyck B."/>
            <person name="Bense V."/>
            <person name="Catcheside P."/>
            <person name="Chovatia M."/>
            <person name="Cooper J."/>
            <person name="Damon W."/>
            <person name="Desjardin D."/>
            <person name="Finy P."/>
            <person name="Geml J."/>
            <person name="Haridas S."/>
            <person name="Hughes K."/>
            <person name="Justo A."/>
            <person name="Karasinski D."/>
            <person name="Kautmanova I."/>
            <person name="Kiss B."/>
            <person name="Kocsube S."/>
            <person name="Kotiranta H."/>
            <person name="LaButti K.M."/>
            <person name="Lechner B.E."/>
            <person name="Liimatainen K."/>
            <person name="Lipzen A."/>
            <person name="Lukacs Z."/>
            <person name="Mihaltcheva S."/>
            <person name="Morgado L.N."/>
            <person name="Niskanen T."/>
            <person name="Noordeloos M.E."/>
            <person name="Ohm R.A."/>
            <person name="Ortiz-Santana B."/>
            <person name="Ovrebo C."/>
            <person name="Racz N."/>
            <person name="Riley R."/>
            <person name="Savchenko A."/>
            <person name="Shiryaev A."/>
            <person name="Soop K."/>
            <person name="Spirin V."/>
            <person name="Szebenyi C."/>
            <person name="Tomsovsky M."/>
            <person name="Tulloss R.E."/>
            <person name="Uehling J."/>
            <person name="Grigoriev I.V."/>
            <person name="Vagvolgyi C."/>
            <person name="Papp T."/>
            <person name="Martin F.M."/>
            <person name="Miettinen O."/>
            <person name="Hibbett D.S."/>
            <person name="Nagy L.G."/>
        </authorList>
    </citation>
    <scope>NUCLEOTIDE SEQUENCE [LARGE SCALE GENOMIC DNA]</scope>
    <source>
        <strain evidence="1 2">CBS 309.79</strain>
    </source>
</reference>
<gene>
    <name evidence="1" type="ORF">BDV98DRAFT_87439</name>
</gene>
<evidence type="ECO:0000313" key="1">
    <source>
        <dbReference type="EMBL" id="TFL01038.1"/>
    </source>
</evidence>
<dbReference type="EMBL" id="ML178826">
    <property type="protein sequence ID" value="TFL01038.1"/>
    <property type="molecule type" value="Genomic_DNA"/>
</dbReference>
<protein>
    <submittedName>
        <fullName evidence="1">Uncharacterized protein</fullName>
    </submittedName>
</protein>
<sequence>MITHDPKLLAAFRHKYVLKSLYAMHRLQSTTGLLASDGGRRSPAANLEEIASNYVQAVLFFDDTSSQQEEHMQYIFENLEELCAWALSISSLRWSENIVGRAPLVPSYLLCLLDTQPSHPGWQEVRAFLQEEPQFVYEGARGFIPEFFGQLVCTLRPSILMTVQVLTST</sequence>
<accession>A0A5C3QIB5</accession>
<dbReference type="Proteomes" id="UP000305067">
    <property type="component" value="Unassembled WGS sequence"/>
</dbReference>
<dbReference type="AlphaFoldDB" id="A0A5C3QIB5"/>
<proteinExistence type="predicted"/>
<keyword evidence="2" id="KW-1185">Reference proteome</keyword>
<organism evidence="1 2">
    <name type="scientific">Pterulicium gracile</name>
    <dbReference type="NCBI Taxonomy" id="1884261"/>
    <lineage>
        <taxon>Eukaryota</taxon>
        <taxon>Fungi</taxon>
        <taxon>Dikarya</taxon>
        <taxon>Basidiomycota</taxon>
        <taxon>Agaricomycotina</taxon>
        <taxon>Agaricomycetes</taxon>
        <taxon>Agaricomycetidae</taxon>
        <taxon>Agaricales</taxon>
        <taxon>Pleurotineae</taxon>
        <taxon>Pterulaceae</taxon>
        <taxon>Pterulicium</taxon>
    </lineage>
</organism>
<name>A0A5C3QIB5_9AGAR</name>